<dbReference type="Pfam" id="PF10397">
    <property type="entry name" value="ADSL_C"/>
    <property type="match status" value="1"/>
</dbReference>
<dbReference type="InterPro" id="IPR000362">
    <property type="entry name" value="Fumarate_lyase_fam"/>
</dbReference>
<dbReference type="PANTHER" id="PTHR43172:SF2">
    <property type="entry name" value="ADENYLOSUCCINATE LYASE C-TERMINAL DOMAIN-CONTAINING PROTEIN"/>
    <property type="match status" value="1"/>
</dbReference>
<dbReference type="SMART" id="SM00998">
    <property type="entry name" value="ADSL_C"/>
    <property type="match status" value="1"/>
</dbReference>
<evidence type="ECO:0000256" key="1">
    <source>
        <dbReference type="ARBA" id="ARBA00034772"/>
    </source>
</evidence>
<evidence type="ECO:0000313" key="3">
    <source>
        <dbReference type="EMBL" id="NGM19063.1"/>
    </source>
</evidence>
<keyword evidence="3" id="KW-0456">Lyase</keyword>
<dbReference type="RefSeq" id="WP_164692909.1">
    <property type="nucleotide sequence ID" value="NZ_JAAIKB010000001.1"/>
</dbReference>
<dbReference type="InterPro" id="IPR022761">
    <property type="entry name" value="Fumarate_lyase_N"/>
</dbReference>
<dbReference type="AlphaFoldDB" id="A0A6M1LFM8"/>
<dbReference type="PRINTS" id="PR00145">
    <property type="entry name" value="ARGSUCLYASE"/>
</dbReference>
<name>A0A6M1LFM8_9PROT</name>
<dbReference type="PANTHER" id="PTHR43172">
    <property type="entry name" value="ADENYLOSUCCINATE LYASE"/>
    <property type="match status" value="1"/>
</dbReference>
<feature type="domain" description="Adenylosuccinate lyase C-terminal" evidence="2">
    <location>
        <begin position="365"/>
        <end position="444"/>
    </location>
</feature>
<dbReference type="Proteomes" id="UP000475385">
    <property type="component" value="Unassembled WGS sequence"/>
</dbReference>
<comment type="similarity">
    <text evidence="1">Belongs to the class-II fumarase/aspartase family.</text>
</comment>
<dbReference type="InterPro" id="IPR020557">
    <property type="entry name" value="Fumarate_lyase_CS"/>
</dbReference>
<gene>
    <name evidence="3" type="ORF">G3576_03490</name>
</gene>
<sequence length="448" mass="46737">MTVSPADGPVFGAVYGTDAMRAAMGERAFLQRMLDTEAALARAQARLGMIPAEAAAAITEAARVEIIDIPALAAATRNTGFPVVGLVKQLSAAAGPDAGRWTHWGTTTQDIVDTALVLQMRDAFALIAADLDRLIAAFARLAQAHRHTVMAGRTHAQQALPITFGYKAALWLDPLVTMRERLAQALPRILKLQFGGAVGTLASLGDKGQACAAELARELDLVLPAIPWHVARDGTAEAACWLGMLCGVLAKPATDVMLLMQSEVSEASEPAAPGRGGSSTMPQKRNPIACEYVIAQARAAQALVPQVLGAMAHDHERGAGPMQIEQLALAPIFLHAHGAMAQALLIAEGLVVDAARMRRNLDASGGLIVAEAVMMGLAPLLGRGVAHDVVHHACDVALAEGATLDETLARDPRVTAHLDQAGIARLTDPAGYLGATQGFIDAVLARAG</sequence>
<evidence type="ECO:0000313" key="4">
    <source>
        <dbReference type="Proteomes" id="UP000475385"/>
    </source>
</evidence>
<reference evidence="3 4" key="1">
    <citation type="submission" date="2020-03" db="EMBL/GenBank/DDBJ databases">
        <title>Roseomonas stagni sp. nov., isolated from pond water in Japan.</title>
        <authorList>
            <person name="Furuhata K."/>
            <person name="Miyamoto H."/>
            <person name="Goto K."/>
        </authorList>
    </citation>
    <scope>NUCLEOTIDE SEQUENCE [LARGE SCALE GENOMIC DNA]</scope>
    <source>
        <strain evidence="3 4">PeD5</strain>
    </source>
</reference>
<dbReference type="GO" id="GO:0016829">
    <property type="term" value="F:lyase activity"/>
    <property type="evidence" value="ECO:0007669"/>
    <property type="project" value="UniProtKB-KW"/>
</dbReference>
<dbReference type="InterPro" id="IPR008948">
    <property type="entry name" value="L-Aspartase-like"/>
</dbReference>
<evidence type="ECO:0000259" key="2">
    <source>
        <dbReference type="SMART" id="SM00998"/>
    </source>
</evidence>
<organism evidence="3 4">
    <name type="scientific">Falsiroseomonas algicola</name>
    <dbReference type="NCBI Taxonomy" id="2716930"/>
    <lineage>
        <taxon>Bacteria</taxon>
        <taxon>Pseudomonadati</taxon>
        <taxon>Pseudomonadota</taxon>
        <taxon>Alphaproteobacteria</taxon>
        <taxon>Acetobacterales</taxon>
        <taxon>Roseomonadaceae</taxon>
        <taxon>Falsiroseomonas</taxon>
    </lineage>
</organism>
<dbReference type="PROSITE" id="PS00163">
    <property type="entry name" value="FUMARATE_LYASES"/>
    <property type="match status" value="1"/>
</dbReference>
<dbReference type="PRINTS" id="PR00149">
    <property type="entry name" value="FUMRATELYASE"/>
</dbReference>
<dbReference type="Pfam" id="PF00206">
    <property type="entry name" value="Lyase_1"/>
    <property type="match status" value="1"/>
</dbReference>
<dbReference type="Gene3D" id="1.10.40.30">
    <property type="entry name" value="Fumarase/aspartase (C-terminal domain)"/>
    <property type="match status" value="1"/>
</dbReference>
<keyword evidence="4" id="KW-1185">Reference proteome</keyword>
<dbReference type="CDD" id="cd01597">
    <property type="entry name" value="pCLME"/>
    <property type="match status" value="1"/>
</dbReference>
<accession>A0A6M1LFM8</accession>
<dbReference type="EMBL" id="JAAIKB010000001">
    <property type="protein sequence ID" value="NGM19063.1"/>
    <property type="molecule type" value="Genomic_DNA"/>
</dbReference>
<comment type="caution">
    <text evidence="3">The sequence shown here is derived from an EMBL/GenBank/DDBJ whole genome shotgun (WGS) entry which is preliminary data.</text>
</comment>
<protein>
    <submittedName>
        <fullName evidence="3">Adenylosuccinate lyase family protein</fullName>
    </submittedName>
</protein>
<dbReference type="SUPFAM" id="SSF48557">
    <property type="entry name" value="L-aspartase-like"/>
    <property type="match status" value="1"/>
</dbReference>
<proteinExistence type="inferred from homology"/>
<dbReference type="Gene3D" id="1.20.200.10">
    <property type="entry name" value="Fumarase/aspartase (Central domain)"/>
    <property type="match status" value="1"/>
</dbReference>
<dbReference type="InterPro" id="IPR019468">
    <property type="entry name" value="AdenyloSucc_lyase_C"/>
</dbReference>